<evidence type="ECO:0000313" key="6">
    <source>
        <dbReference type="Proteomes" id="UP000678513"/>
    </source>
</evidence>
<dbReference type="SMART" id="SM00382">
    <property type="entry name" value="AAA"/>
    <property type="match status" value="1"/>
</dbReference>
<reference evidence="5 6" key="1">
    <citation type="submission" date="2021-03" db="EMBL/GenBank/DDBJ databases">
        <title>Human Oral Microbial Genomes.</title>
        <authorList>
            <person name="Johnston C.D."/>
            <person name="Chen T."/>
            <person name="Dewhirst F.E."/>
        </authorList>
    </citation>
    <scope>NUCLEOTIDE SEQUENCE [LARGE SCALE GENOMIC DNA]</scope>
    <source>
        <strain evidence="5 6">DSMZ 100122</strain>
    </source>
</reference>
<dbReference type="InterPro" id="IPR003439">
    <property type="entry name" value="ABC_transporter-like_ATP-bd"/>
</dbReference>
<dbReference type="RefSeq" id="WP_212324054.1">
    <property type="nucleotide sequence ID" value="NZ_AP024463.1"/>
</dbReference>
<dbReference type="InterPro" id="IPR003593">
    <property type="entry name" value="AAA+_ATPase"/>
</dbReference>
<dbReference type="SUPFAM" id="SSF52540">
    <property type="entry name" value="P-loop containing nucleoside triphosphate hydrolases"/>
    <property type="match status" value="1"/>
</dbReference>
<organism evidence="5 6">
    <name type="scientific">Arachnia rubra</name>
    <dbReference type="NCBI Taxonomy" id="1547448"/>
    <lineage>
        <taxon>Bacteria</taxon>
        <taxon>Bacillati</taxon>
        <taxon>Actinomycetota</taxon>
        <taxon>Actinomycetes</taxon>
        <taxon>Propionibacteriales</taxon>
        <taxon>Propionibacteriaceae</taxon>
        <taxon>Arachnia</taxon>
    </lineage>
</organism>
<dbReference type="GO" id="GO:0005524">
    <property type="term" value="F:ATP binding"/>
    <property type="evidence" value="ECO:0007669"/>
    <property type="project" value="UniProtKB-KW"/>
</dbReference>
<evidence type="ECO:0000259" key="4">
    <source>
        <dbReference type="PROSITE" id="PS50893"/>
    </source>
</evidence>
<evidence type="ECO:0000256" key="3">
    <source>
        <dbReference type="ARBA" id="ARBA00022840"/>
    </source>
</evidence>
<sequence>MDRLKPTLHITDLRKKFRTEVLRGINLTVKAGSVVAILGENGSGKTTLLTCLLGLQNYSGSVEFFGGEGSALPTEESAFGILDQFLLYQRWTTRANINYFLNDSEAFDNQVIASLVPQSWGPVKTGNLSTGQVKLVMLGITFASSAPVIVLDEFVNGLDENARQAVKQRILYTQEEERRIIIATGHDLEILEEVATHTYILQHGQLINVTPKIRQGRNMKEVYREHLA</sequence>
<dbReference type="PANTHER" id="PTHR42939">
    <property type="entry name" value="ABC TRANSPORTER ATP-BINDING PROTEIN ALBC-RELATED"/>
    <property type="match status" value="1"/>
</dbReference>
<dbReference type="PANTHER" id="PTHR42939:SF1">
    <property type="entry name" value="ABC TRANSPORTER ATP-BINDING PROTEIN ALBC-RELATED"/>
    <property type="match status" value="1"/>
</dbReference>
<dbReference type="Proteomes" id="UP000678513">
    <property type="component" value="Chromosome"/>
</dbReference>
<feature type="domain" description="ABC transporter" evidence="4">
    <location>
        <begin position="8"/>
        <end position="228"/>
    </location>
</feature>
<keyword evidence="6" id="KW-1185">Reference proteome</keyword>
<dbReference type="InterPro" id="IPR027417">
    <property type="entry name" value="P-loop_NTPase"/>
</dbReference>
<keyword evidence="1" id="KW-0813">Transport</keyword>
<evidence type="ECO:0000313" key="5">
    <source>
        <dbReference type="EMBL" id="QUC08323.1"/>
    </source>
</evidence>
<gene>
    <name evidence="5" type="ORF">J5A65_00780</name>
</gene>
<dbReference type="Pfam" id="PF00005">
    <property type="entry name" value="ABC_tran"/>
    <property type="match status" value="1"/>
</dbReference>
<dbReference type="PROSITE" id="PS50893">
    <property type="entry name" value="ABC_TRANSPORTER_2"/>
    <property type="match status" value="1"/>
</dbReference>
<protein>
    <submittedName>
        <fullName evidence="5">ATP-binding cassette domain-containing protein</fullName>
    </submittedName>
</protein>
<dbReference type="EMBL" id="CP072384">
    <property type="protein sequence ID" value="QUC08323.1"/>
    <property type="molecule type" value="Genomic_DNA"/>
</dbReference>
<dbReference type="InterPro" id="IPR051782">
    <property type="entry name" value="ABC_Transporter_VariousFunc"/>
</dbReference>
<evidence type="ECO:0000256" key="1">
    <source>
        <dbReference type="ARBA" id="ARBA00022448"/>
    </source>
</evidence>
<accession>A0ABX7Y6F5</accession>
<name>A0ABX7Y6F5_9ACTN</name>
<keyword evidence="3 5" id="KW-0067">ATP-binding</keyword>
<dbReference type="Gene3D" id="3.40.50.300">
    <property type="entry name" value="P-loop containing nucleotide triphosphate hydrolases"/>
    <property type="match status" value="1"/>
</dbReference>
<proteinExistence type="predicted"/>
<keyword evidence="2" id="KW-0547">Nucleotide-binding</keyword>
<evidence type="ECO:0000256" key="2">
    <source>
        <dbReference type="ARBA" id="ARBA00022741"/>
    </source>
</evidence>